<dbReference type="Pfam" id="PF05773">
    <property type="entry name" value="RWD"/>
    <property type="match status" value="1"/>
</dbReference>
<dbReference type="GO" id="GO:0033554">
    <property type="term" value="P:cellular response to stress"/>
    <property type="evidence" value="ECO:0007669"/>
    <property type="project" value="UniProtKB-ARBA"/>
</dbReference>
<dbReference type="PANTHER" id="PTHR13198:SF4">
    <property type="entry name" value="E3 UBIQUITIN-PROTEIN LIGASE RNF25"/>
    <property type="match status" value="1"/>
</dbReference>
<reference evidence="8" key="1">
    <citation type="submission" date="2020-01" db="EMBL/GenBank/DDBJ databases">
        <title>Draft genome sequence of the Termite Coptotermes fromosanus.</title>
        <authorList>
            <person name="Itakura S."/>
            <person name="Yosikawa Y."/>
            <person name="Umezawa K."/>
        </authorList>
    </citation>
    <scope>NUCLEOTIDE SEQUENCE [LARGE SCALE GENOMIC DNA]</scope>
</reference>
<dbReference type="PROSITE" id="PS50908">
    <property type="entry name" value="RWD"/>
    <property type="match status" value="1"/>
</dbReference>
<dbReference type="SMART" id="SM00184">
    <property type="entry name" value="RING"/>
    <property type="match status" value="1"/>
</dbReference>
<comment type="caution">
    <text evidence="7">The sequence shown here is derived from an EMBL/GenBank/DDBJ whole genome shotgun (WGS) entry which is preliminary data.</text>
</comment>
<feature type="compositionally biased region" description="Pro residues" evidence="4">
    <location>
        <begin position="295"/>
        <end position="306"/>
    </location>
</feature>
<organism evidence="7 8">
    <name type="scientific">Coptotermes formosanus</name>
    <name type="common">Formosan subterranean termite</name>
    <dbReference type="NCBI Taxonomy" id="36987"/>
    <lineage>
        <taxon>Eukaryota</taxon>
        <taxon>Metazoa</taxon>
        <taxon>Ecdysozoa</taxon>
        <taxon>Arthropoda</taxon>
        <taxon>Hexapoda</taxon>
        <taxon>Insecta</taxon>
        <taxon>Pterygota</taxon>
        <taxon>Neoptera</taxon>
        <taxon>Polyneoptera</taxon>
        <taxon>Dictyoptera</taxon>
        <taxon>Blattodea</taxon>
        <taxon>Blattoidea</taxon>
        <taxon>Termitoidae</taxon>
        <taxon>Rhinotermitidae</taxon>
        <taxon>Coptotermes</taxon>
    </lineage>
</organism>
<dbReference type="GO" id="GO:0061630">
    <property type="term" value="F:ubiquitin protein ligase activity"/>
    <property type="evidence" value="ECO:0007669"/>
    <property type="project" value="InterPro"/>
</dbReference>
<name>A0A6L2PHP5_COPFO</name>
<dbReference type="InterPro" id="IPR001841">
    <property type="entry name" value="Znf_RING"/>
</dbReference>
<keyword evidence="8" id="KW-1185">Reference proteome</keyword>
<dbReference type="Gene3D" id="3.10.110.10">
    <property type="entry name" value="Ubiquitin Conjugating Enzyme"/>
    <property type="match status" value="1"/>
</dbReference>
<dbReference type="GO" id="GO:0005634">
    <property type="term" value="C:nucleus"/>
    <property type="evidence" value="ECO:0007669"/>
    <property type="project" value="TreeGrafter"/>
</dbReference>
<dbReference type="SMART" id="SM00591">
    <property type="entry name" value="RWD"/>
    <property type="match status" value="1"/>
</dbReference>
<dbReference type="CDD" id="cd23818">
    <property type="entry name" value="RWD_RNF25"/>
    <property type="match status" value="1"/>
</dbReference>
<dbReference type="PROSITE" id="PS50089">
    <property type="entry name" value="ZF_RING_2"/>
    <property type="match status" value="1"/>
</dbReference>
<dbReference type="InterPro" id="IPR006575">
    <property type="entry name" value="RWD_dom"/>
</dbReference>
<accession>A0A6L2PHP5</accession>
<dbReference type="EMBL" id="BLKM01000350">
    <property type="protein sequence ID" value="GFG32091.1"/>
    <property type="molecule type" value="Genomic_DNA"/>
</dbReference>
<evidence type="ECO:0000256" key="1">
    <source>
        <dbReference type="ARBA" id="ARBA00022771"/>
    </source>
</evidence>
<feature type="domain" description="RING-type" evidence="5">
    <location>
        <begin position="153"/>
        <end position="219"/>
    </location>
</feature>
<dbReference type="PANTHER" id="PTHR13198">
    <property type="entry name" value="RING FINGER PROTEIN 25"/>
    <property type="match status" value="1"/>
</dbReference>
<dbReference type="SUPFAM" id="SSF57850">
    <property type="entry name" value="RING/U-box"/>
    <property type="match status" value="1"/>
</dbReference>
<dbReference type="GO" id="GO:0016567">
    <property type="term" value="P:protein ubiquitination"/>
    <property type="evidence" value="ECO:0007669"/>
    <property type="project" value="TreeGrafter"/>
</dbReference>
<dbReference type="Gene3D" id="3.30.40.10">
    <property type="entry name" value="Zinc/RING finger domain, C3HC4 (zinc finger)"/>
    <property type="match status" value="1"/>
</dbReference>
<feature type="domain" description="RWD" evidence="6">
    <location>
        <begin position="37"/>
        <end position="146"/>
    </location>
</feature>
<evidence type="ECO:0000256" key="4">
    <source>
        <dbReference type="SAM" id="MobiDB-lite"/>
    </source>
</evidence>
<dbReference type="GO" id="GO:0051246">
    <property type="term" value="P:regulation of protein metabolic process"/>
    <property type="evidence" value="ECO:0007669"/>
    <property type="project" value="UniProtKB-ARBA"/>
</dbReference>
<dbReference type="OrthoDB" id="432311at2759"/>
<dbReference type="SUPFAM" id="SSF54495">
    <property type="entry name" value="UBC-like"/>
    <property type="match status" value="1"/>
</dbReference>
<dbReference type="FunFam" id="3.30.40.10:FF:000215">
    <property type="entry name" value="E3 ubiquitin-protein ligase RNF25"/>
    <property type="match status" value="1"/>
</dbReference>
<feature type="region of interest" description="Disordered" evidence="4">
    <location>
        <begin position="287"/>
        <end position="357"/>
    </location>
</feature>
<evidence type="ECO:0000256" key="2">
    <source>
        <dbReference type="ARBA" id="ARBA00022833"/>
    </source>
</evidence>
<dbReference type="CDD" id="cd16470">
    <property type="entry name" value="RING-H2_RNF25"/>
    <property type="match status" value="1"/>
</dbReference>
<dbReference type="FunCoup" id="A0A6L2PHP5">
    <property type="interactions" value="1740"/>
</dbReference>
<dbReference type="InterPro" id="IPR039133">
    <property type="entry name" value="RNF25"/>
</dbReference>
<dbReference type="InterPro" id="IPR016135">
    <property type="entry name" value="UBQ-conjugating_enzyme/RWD"/>
</dbReference>
<dbReference type="FunFam" id="3.10.110.10:FF:000050">
    <property type="entry name" value="eIF-2-alpha kinase GCN2"/>
    <property type="match status" value="1"/>
</dbReference>
<dbReference type="InterPro" id="IPR013083">
    <property type="entry name" value="Znf_RING/FYVE/PHD"/>
</dbReference>
<keyword evidence="2" id="KW-0862">Zinc</keyword>
<feature type="compositionally biased region" description="Basic residues" evidence="4">
    <location>
        <begin position="341"/>
        <end position="351"/>
    </location>
</feature>
<proteinExistence type="predicted"/>
<evidence type="ECO:0000259" key="6">
    <source>
        <dbReference type="PROSITE" id="PS50908"/>
    </source>
</evidence>
<protein>
    <recommendedName>
        <fullName evidence="9">RWD domain-containing protein</fullName>
    </recommendedName>
</protein>
<evidence type="ECO:0000313" key="8">
    <source>
        <dbReference type="Proteomes" id="UP000502823"/>
    </source>
</evidence>
<dbReference type="GO" id="GO:0010468">
    <property type="term" value="P:regulation of gene expression"/>
    <property type="evidence" value="ECO:0007669"/>
    <property type="project" value="UniProtKB-ARBA"/>
</dbReference>
<dbReference type="GO" id="GO:0008270">
    <property type="term" value="F:zinc ion binding"/>
    <property type="evidence" value="ECO:0007669"/>
    <property type="project" value="UniProtKB-KW"/>
</dbReference>
<evidence type="ECO:0008006" key="9">
    <source>
        <dbReference type="Google" id="ProtNLM"/>
    </source>
</evidence>
<evidence type="ECO:0000256" key="3">
    <source>
        <dbReference type="PROSITE-ProRule" id="PRU00175"/>
    </source>
</evidence>
<gene>
    <name evidence="7" type="ORF">Cfor_06861</name>
</gene>
<dbReference type="GO" id="GO:0009893">
    <property type="term" value="P:positive regulation of metabolic process"/>
    <property type="evidence" value="ECO:0007669"/>
    <property type="project" value="UniProtKB-ARBA"/>
</dbReference>
<keyword evidence="1 3" id="KW-0479">Metal-binding</keyword>
<dbReference type="InParanoid" id="A0A6L2PHP5"/>
<keyword evidence="1 3" id="KW-0863">Zinc-finger</keyword>
<dbReference type="Proteomes" id="UP000502823">
    <property type="component" value="Unassembled WGS sequence"/>
</dbReference>
<evidence type="ECO:0000259" key="5">
    <source>
        <dbReference type="PROSITE" id="PS50089"/>
    </source>
</evidence>
<feature type="compositionally biased region" description="Polar residues" evidence="4">
    <location>
        <begin position="307"/>
        <end position="319"/>
    </location>
</feature>
<dbReference type="AlphaFoldDB" id="A0A6L2PHP5"/>
<evidence type="ECO:0000313" key="7">
    <source>
        <dbReference type="EMBL" id="GFG32091.1"/>
    </source>
</evidence>
<sequence>MFVIHFHAVAVESEGQRLILDREDDPRPLRRLRRVVDEVGALKAILMDELIVRSNESGYPVAVEAVIFPSTADDTLQQYVCLTLVVELPPGYPDVAPVVLLRNPRGLDDSVLGRIDREVKEKCESYCGQAVIYELIELVKEYLTSSNLPSCQCAICLYGFREGDHFTKTQCYHYFHSHCLAGHVTSSEKSYQEELDKLPAWQRSQHAQSPCQVLCPVCREPIQCDMNLLSSAAPPLDVENARQFELSDELRSLQRQMASLFSHQKRRGGIIDPEAEDSKLLLVTDTVEQEGQDDPPGPSLLLPPPTSQQAVHQHNSIGTSRGDWRRGGCGGFRGRGSSSSHRNRHRRRHHQAAATSR</sequence>